<dbReference type="GO" id="GO:0032506">
    <property type="term" value="P:cytokinetic process"/>
    <property type="evidence" value="ECO:0007669"/>
    <property type="project" value="TreeGrafter"/>
</dbReference>
<organism evidence="4 5">
    <name type="scientific">Thermus parvatiensis</name>
    <dbReference type="NCBI Taxonomy" id="456163"/>
    <lineage>
        <taxon>Bacteria</taxon>
        <taxon>Thermotogati</taxon>
        <taxon>Deinococcota</taxon>
        <taxon>Deinococci</taxon>
        <taxon>Thermales</taxon>
        <taxon>Thermaceae</taxon>
        <taxon>Thermus</taxon>
    </lineage>
</organism>
<protein>
    <submittedName>
        <fullName evidence="4">Sporulation protein</fullName>
    </submittedName>
</protein>
<dbReference type="AlphaFoldDB" id="A0A0X8D6D1"/>
<dbReference type="GO" id="GO:0030428">
    <property type="term" value="C:cell septum"/>
    <property type="evidence" value="ECO:0007669"/>
    <property type="project" value="TreeGrafter"/>
</dbReference>
<feature type="compositionally biased region" description="Low complexity" evidence="1">
    <location>
        <begin position="46"/>
        <end position="70"/>
    </location>
</feature>
<feature type="domain" description="SPOR" evidence="3">
    <location>
        <begin position="108"/>
        <end position="185"/>
    </location>
</feature>
<dbReference type="Pfam" id="PF05036">
    <property type="entry name" value="SPOR"/>
    <property type="match status" value="2"/>
</dbReference>
<dbReference type="PANTHER" id="PTHR38687:SF1">
    <property type="entry name" value="CELL DIVISION PROTEIN DEDD"/>
    <property type="match status" value="1"/>
</dbReference>
<dbReference type="SUPFAM" id="SSF110997">
    <property type="entry name" value="Sporulation related repeat"/>
    <property type="match status" value="2"/>
</dbReference>
<dbReference type="RefSeq" id="WP_060384154.1">
    <property type="nucleotide sequence ID" value="NZ_CP014141.1"/>
</dbReference>
<evidence type="ECO:0000256" key="1">
    <source>
        <dbReference type="SAM" id="MobiDB-lite"/>
    </source>
</evidence>
<dbReference type="PROSITE" id="PS51724">
    <property type="entry name" value="SPOR"/>
    <property type="match status" value="1"/>
</dbReference>
<dbReference type="Gene3D" id="3.30.70.1070">
    <property type="entry name" value="Sporulation related repeat"/>
    <property type="match status" value="2"/>
</dbReference>
<dbReference type="PANTHER" id="PTHR38687">
    <property type="entry name" value="CELL DIVISION PROTEIN DEDD-RELATED"/>
    <property type="match status" value="1"/>
</dbReference>
<dbReference type="InterPro" id="IPR007730">
    <property type="entry name" value="SPOR-like_dom"/>
</dbReference>
<dbReference type="KEGG" id="tpar:AV541_02475"/>
<dbReference type="EMBL" id="CP014141">
    <property type="protein sequence ID" value="AMA75176.1"/>
    <property type="molecule type" value="Genomic_DNA"/>
</dbReference>
<keyword evidence="2" id="KW-1133">Transmembrane helix</keyword>
<evidence type="ECO:0000313" key="4">
    <source>
        <dbReference type="EMBL" id="AMA75176.1"/>
    </source>
</evidence>
<dbReference type="InterPro" id="IPR036680">
    <property type="entry name" value="SPOR-like_sf"/>
</dbReference>
<dbReference type="Proteomes" id="UP000061630">
    <property type="component" value="Chromosome"/>
</dbReference>
<name>A0A0X8D6D1_9DEIN</name>
<dbReference type="InterPro" id="IPR052521">
    <property type="entry name" value="Cell_div_SPOR-domain"/>
</dbReference>
<feature type="transmembrane region" description="Helical" evidence="2">
    <location>
        <begin position="12"/>
        <end position="31"/>
    </location>
</feature>
<evidence type="ECO:0000259" key="3">
    <source>
        <dbReference type="PROSITE" id="PS51724"/>
    </source>
</evidence>
<keyword evidence="2" id="KW-0812">Transmembrane</keyword>
<feature type="region of interest" description="Disordered" evidence="1">
    <location>
        <begin position="40"/>
        <end position="108"/>
    </location>
</feature>
<keyword evidence="2" id="KW-0472">Membrane</keyword>
<accession>A0A0X8D6D1</accession>
<dbReference type="GO" id="GO:0042834">
    <property type="term" value="F:peptidoglycan binding"/>
    <property type="evidence" value="ECO:0007669"/>
    <property type="project" value="InterPro"/>
</dbReference>
<reference evidence="4 5" key="1">
    <citation type="submission" date="2016-01" db="EMBL/GenBank/DDBJ databases">
        <title>Genome sequence of Thermus parvatiensis, a thermophile isolated from a hot water spring.</title>
        <authorList>
            <person name="Tripathi C."/>
            <person name="Lal R."/>
        </authorList>
    </citation>
    <scope>NUCLEOTIDE SEQUENCE [LARGE SCALE GENOMIC DNA]</scope>
    <source>
        <strain evidence="4 5">RL</strain>
    </source>
</reference>
<sequence>MRWLRENWLDFLIFVLIAVVAVGVVLYLVGLNPFAARPAPPPAPQAPAATAPGPAGEAPAEEPVVTVLPLPEAPPAPSPGEASGRAPASAPSPSEPARPSAGAASPPASPGGVYRVAVGAFANPENAARLRQALADQGYPARLEPAGSLTRVVVGPYATEAEAMRVAEALRDYAPQVYRGEGPAPLSPERVYLQVGAFQKRENALALAEKLRGLGFSVVLSEDGLHRVRVGPVPVGQVDEVKARLKALGLEALEVR</sequence>
<proteinExistence type="predicted"/>
<evidence type="ECO:0000313" key="5">
    <source>
        <dbReference type="Proteomes" id="UP000061630"/>
    </source>
</evidence>
<evidence type="ECO:0000256" key="2">
    <source>
        <dbReference type="SAM" id="Phobius"/>
    </source>
</evidence>
<dbReference type="GO" id="GO:0032153">
    <property type="term" value="C:cell division site"/>
    <property type="evidence" value="ECO:0007669"/>
    <property type="project" value="TreeGrafter"/>
</dbReference>
<feature type="compositionally biased region" description="Low complexity" evidence="1">
    <location>
        <begin position="79"/>
        <end position="106"/>
    </location>
</feature>
<gene>
    <name evidence="4" type="ORF">AV541_02475</name>
</gene>